<dbReference type="GO" id="GO:0003677">
    <property type="term" value="F:DNA binding"/>
    <property type="evidence" value="ECO:0007669"/>
    <property type="project" value="UniProtKB-UniRule"/>
</dbReference>
<evidence type="ECO:0000256" key="4">
    <source>
        <dbReference type="ARBA" id="ARBA00023125"/>
    </source>
</evidence>
<name>N1MNP1_9SPHN</name>
<accession>N1MNP1</accession>
<reference evidence="8 9" key="1">
    <citation type="submission" date="2013-03" db="EMBL/GenBank/DDBJ databases">
        <authorList>
            <person name="Le V."/>
        </authorList>
    </citation>
    <scope>NUCLEOTIDE SEQUENCE [LARGE SCALE GENOMIC DNA]</scope>
    <source>
        <strain evidence="8 9">BiD32</strain>
    </source>
</reference>
<dbReference type="PANTHER" id="PTHR33217:SF5">
    <property type="entry name" value="MUTATOR FAMILY TRANSPOSASE"/>
    <property type="match status" value="1"/>
</dbReference>
<evidence type="ECO:0000313" key="9">
    <source>
        <dbReference type="Proteomes" id="UP000013201"/>
    </source>
</evidence>
<comment type="similarity">
    <text evidence="2 6">Belongs to the transposase mutator family.</text>
</comment>
<evidence type="ECO:0000256" key="5">
    <source>
        <dbReference type="ARBA" id="ARBA00023172"/>
    </source>
</evidence>
<keyword evidence="4 6" id="KW-0238">DNA-binding</keyword>
<organism evidence="8 9">
    <name type="scientific">Sphingobium indicum BiD32</name>
    <dbReference type="NCBI Taxonomy" id="1301087"/>
    <lineage>
        <taxon>Bacteria</taxon>
        <taxon>Pseudomonadati</taxon>
        <taxon>Pseudomonadota</taxon>
        <taxon>Alphaproteobacteria</taxon>
        <taxon>Sphingomonadales</taxon>
        <taxon>Sphingomonadaceae</taxon>
        <taxon>Sphingobium</taxon>
    </lineage>
</organism>
<dbReference type="Pfam" id="PF00872">
    <property type="entry name" value="Transposase_mut"/>
    <property type="match status" value="1"/>
</dbReference>
<gene>
    <name evidence="8" type="ORF">EBBID32_27000</name>
</gene>
<evidence type="ECO:0000256" key="2">
    <source>
        <dbReference type="ARBA" id="ARBA00010961"/>
    </source>
</evidence>
<evidence type="ECO:0000256" key="6">
    <source>
        <dbReference type="RuleBase" id="RU365089"/>
    </source>
</evidence>
<keyword evidence="5 6" id="KW-0233">DNA recombination</keyword>
<evidence type="ECO:0000313" key="8">
    <source>
        <dbReference type="EMBL" id="CCW18349.1"/>
    </source>
</evidence>
<keyword evidence="9" id="KW-1185">Reference proteome</keyword>
<comment type="function">
    <text evidence="1 6">Required for the transposition of the insertion element.</text>
</comment>
<evidence type="ECO:0000256" key="3">
    <source>
        <dbReference type="ARBA" id="ARBA00022578"/>
    </source>
</evidence>
<feature type="region of interest" description="Disordered" evidence="7">
    <location>
        <begin position="1"/>
        <end position="29"/>
    </location>
</feature>
<comment type="caution">
    <text evidence="8">The sequence shown here is derived from an EMBL/GenBank/DDBJ whole genome shotgun (WGS) entry which is preliminary data.</text>
</comment>
<dbReference type="EMBL" id="CAVK010000132">
    <property type="protein sequence ID" value="CCW18349.1"/>
    <property type="molecule type" value="Genomic_DNA"/>
</dbReference>
<evidence type="ECO:0000256" key="7">
    <source>
        <dbReference type="SAM" id="MobiDB-lite"/>
    </source>
</evidence>
<keyword evidence="6" id="KW-0814">Transposable element</keyword>
<proteinExistence type="inferred from homology"/>
<dbReference type="PANTHER" id="PTHR33217">
    <property type="entry name" value="TRANSPOSASE FOR INSERTION SEQUENCE ELEMENT IS1081"/>
    <property type="match status" value="1"/>
</dbReference>
<dbReference type="AlphaFoldDB" id="N1MNP1"/>
<sequence length="105" mass="11732">MDHHLRHDDQVANNRNDDGRKTVTTDGGRIEIEAPCDQAGSFDPQLIAKYQRRFAGFDDKIISMCARGMSTREIMDHVRDLYGIDGLPDLINTITEAVLEDVAAS</sequence>
<evidence type="ECO:0000256" key="1">
    <source>
        <dbReference type="ARBA" id="ARBA00002190"/>
    </source>
</evidence>
<dbReference type="GO" id="GO:0004803">
    <property type="term" value="F:transposase activity"/>
    <property type="evidence" value="ECO:0007669"/>
    <property type="project" value="UniProtKB-UniRule"/>
</dbReference>
<dbReference type="Proteomes" id="UP000013201">
    <property type="component" value="Unassembled WGS sequence"/>
</dbReference>
<protein>
    <recommendedName>
        <fullName evidence="6">Mutator family transposase</fullName>
    </recommendedName>
</protein>
<keyword evidence="3 6" id="KW-0815">Transposition</keyword>
<dbReference type="GO" id="GO:0006313">
    <property type="term" value="P:DNA transposition"/>
    <property type="evidence" value="ECO:0007669"/>
    <property type="project" value="UniProtKB-UniRule"/>
</dbReference>
<reference evidence="9" key="2">
    <citation type="submission" date="2013-04" db="EMBL/GenBank/DDBJ databases">
        <title>Bisphenol A degrading Sphingobium sp. strain BiD32.</title>
        <authorList>
            <person name="Nielsen J.L."/>
            <person name="Zhou N.A."/>
            <person name="Kjeldal H."/>
        </authorList>
    </citation>
    <scope>NUCLEOTIDE SEQUENCE [LARGE SCALE GENOMIC DNA]</scope>
    <source>
        <strain evidence="9">BiD32</strain>
    </source>
</reference>
<dbReference type="InterPro" id="IPR001207">
    <property type="entry name" value="Transposase_mutator"/>
</dbReference>